<accession>A0A9Q4KSX8</accession>
<dbReference type="Pfam" id="PF24434">
    <property type="entry name" value="DUF7557"/>
    <property type="match status" value="1"/>
</dbReference>
<dbReference type="AlphaFoldDB" id="A0A9Q4KSX8"/>
<evidence type="ECO:0000313" key="3">
    <source>
        <dbReference type="Proteomes" id="UP001143747"/>
    </source>
</evidence>
<name>A0A9Q4KSX8_9EURY</name>
<dbReference type="RefSeq" id="WP_274924827.1">
    <property type="nucleotide sequence ID" value="NZ_JAKELO010000002.1"/>
</dbReference>
<reference evidence="2" key="1">
    <citation type="submission" date="2022-01" db="EMBL/GenBank/DDBJ databases">
        <title>Draft genome of Methanogenium marinum DSM 15558.</title>
        <authorList>
            <person name="Chen S.-C."/>
            <person name="You Y.-T."/>
        </authorList>
    </citation>
    <scope>NUCLEOTIDE SEQUENCE</scope>
    <source>
        <strain evidence="2">DSM 15558</strain>
    </source>
</reference>
<proteinExistence type="predicted"/>
<dbReference type="InterPro" id="IPR055979">
    <property type="entry name" value="DUF7557"/>
</dbReference>
<dbReference type="EMBL" id="JAKELO010000002">
    <property type="protein sequence ID" value="MDE4908192.1"/>
    <property type="molecule type" value="Genomic_DNA"/>
</dbReference>
<gene>
    <name evidence="2" type="ORF">L0665_06160</name>
</gene>
<organism evidence="2 3">
    <name type="scientific">Methanogenium marinum</name>
    <dbReference type="NCBI Taxonomy" id="348610"/>
    <lineage>
        <taxon>Archaea</taxon>
        <taxon>Methanobacteriati</taxon>
        <taxon>Methanobacteriota</taxon>
        <taxon>Stenosarchaea group</taxon>
        <taxon>Methanomicrobia</taxon>
        <taxon>Methanomicrobiales</taxon>
        <taxon>Methanomicrobiaceae</taxon>
        <taxon>Methanogenium</taxon>
    </lineage>
</organism>
<dbReference type="Proteomes" id="UP001143747">
    <property type="component" value="Unassembled WGS sequence"/>
</dbReference>
<sequence length="122" mass="14111">MYAHVVYCMQSTSIRIQTTTRDRLHRLKKHPRESFDAVITRLLDTTIDDEPLSEETLATIERSLKEYREGIYYTHEEILAELGVAEDPDTSEIVDISDTSQTDRKSLKDNASRKYAKTETDV</sequence>
<evidence type="ECO:0000313" key="2">
    <source>
        <dbReference type="EMBL" id="MDE4908192.1"/>
    </source>
</evidence>
<protein>
    <submittedName>
        <fullName evidence="2">Uncharacterized protein</fullName>
    </submittedName>
</protein>
<evidence type="ECO:0000256" key="1">
    <source>
        <dbReference type="SAM" id="MobiDB-lite"/>
    </source>
</evidence>
<comment type="caution">
    <text evidence="2">The sequence shown here is derived from an EMBL/GenBank/DDBJ whole genome shotgun (WGS) entry which is preliminary data.</text>
</comment>
<keyword evidence="3" id="KW-1185">Reference proteome</keyword>
<feature type="region of interest" description="Disordered" evidence="1">
    <location>
        <begin position="91"/>
        <end position="122"/>
    </location>
</feature>
<feature type="compositionally biased region" description="Basic and acidic residues" evidence="1">
    <location>
        <begin position="101"/>
        <end position="122"/>
    </location>
</feature>